<reference evidence="3" key="1">
    <citation type="submission" date="2020-03" db="EMBL/GenBank/DDBJ databases">
        <title>Draft Genome Sequence of Cylindrodendrum hubeiense.</title>
        <authorList>
            <person name="Buettner E."/>
            <person name="Kellner H."/>
        </authorList>
    </citation>
    <scope>NUCLEOTIDE SEQUENCE</scope>
    <source>
        <strain evidence="3">IHI 201604</strain>
    </source>
</reference>
<accession>A0A9P5H1S0</accession>
<evidence type="ECO:0000259" key="2">
    <source>
        <dbReference type="PROSITE" id="PS50181"/>
    </source>
</evidence>
<feature type="compositionally biased region" description="Acidic residues" evidence="1">
    <location>
        <begin position="494"/>
        <end position="510"/>
    </location>
</feature>
<feature type="region of interest" description="Disordered" evidence="1">
    <location>
        <begin position="483"/>
        <end position="538"/>
    </location>
</feature>
<dbReference type="InterPro" id="IPR001810">
    <property type="entry name" value="F-box_dom"/>
</dbReference>
<dbReference type="PROSITE" id="PS50181">
    <property type="entry name" value="FBOX"/>
    <property type="match status" value="1"/>
</dbReference>
<evidence type="ECO:0000313" key="4">
    <source>
        <dbReference type="Proteomes" id="UP000722485"/>
    </source>
</evidence>
<dbReference type="Proteomes" id="UP000722485">
    <property type="component" value="Unassembled WGS sequence"/>
</dbReference>
<proteinExistence type="predicted"/>
<dbReference type="Pfam" id="PF12937">
    <property type="entry name" value="F-box-like"/>
    <property type="match status" value="1"/>
</dbReference>
<dbReference type="OrthoDB" id="3226064at2759"/>
<evidence type="ECO:0000256" key="1">
    <source>
        <dbReference type="SAM" id="MobiDB-lite"/>
    </source>
</evidence>
<feature type="compositionally biased region" description="Polar residues" evidence="1">
    <location>
        <begin position="527"/>
        <end position="538"/>
    </location>
</feature>
<dbReference type="AlphaFoldDB" id="A0A9P5H1S0"/>
<comment type="caution">
    <text evidence="3">The sequence shown here is derived from an EMBL/GenBank/DDBJ whole genome shotgun (WGS) entry which is preliminary data.</text>
</comment>
<sequence length="538" mass="60878">MLLTNLPSEVLHLVLQWLDPADIVILPRVCSLLYAFTKGNKALCRAVYLKHLDNPKDADLDWYAEVHDLVRLQVICRRSDAVEKKHELDFVYDVVNRLLSHASPSPYTPSDAKTHATSLNASLLNELFSDESTLEAFLQRSFLFERVRSEIRHPIRASSGGPSKALLHQRSAKLHCLYGKPILTLGPTRASRTYPYACSKVYDLRQYTERTHWGPFLDDGSDRVDWEKVEAILIVLGKNIGSRRFVSDLFREVWDNPFSGSWPGSYMTVPGPEISSLENQDPYDVTGTWYRIVCFLDYNDFFSYNFPVGDLIDPDTPRPALDVGEATRILQMNIHVVKIEPPGPNDGQDLPVVHFRGVTRSLDDSFDDNANSQMRGLGEANVKGLEMKGTVRLTREGEVRWTTFTIFNGQERWRSEGIQVGGVRSARGVVGNWFDRDYDAHGPAGPTAFWKGPMRDRAKRVGDDMLPSEFFVPYAILLRMDVDPDGHEDAGSDNGEDDYEDDDDDGEEEVQQVTITVETNRPPPDPDTNSFYLVEQSN</sequence>
<evidence type="ECO:0000313" key="3">
    <source>
        <dbReference type="EMBL" id="KAF7543558.1"/>
    </source>
</evidence>
<feature type="domain" description="F-box" evidence="2">
    <location>
        <begin position="1"/>
        <end position="51"/>
    </location>
</feature>
<name>A0A9P5H1S0_9HYPO</name>
<keyword evidence="4" id="KW-1185">Reference proteome</keyword>
<dbReference type="EMBL" id="JAANBB010000358">
    <property type="protein sequence ID" value="KAF7543558.1"/>
    <property type="molecule type" value="Genomic_DNA"/>
</dbReference>
<protein>
    <recommendedName>
        <fullName evidence="2">F-box domain-containing protein</fullName>
    </recommendedName>
</protein>
<gene>
    <name evidence="3" type="ORF">G7Z17_g10638</name>
</gene>
<dbReference type="InterPro" id="IPR036047">
    <property type="entry name" value="F-box-like_dom_sf"/>
</dbReference>
<dbReference type="SUPFAM" id="SSF81383">
    <property type="entry name" value="F-box domain"/>
    <property type="match status" value="1"/>
</dbReference>
<dbReference type="CDD" id="cd09917">
    <property type="entry name" value="F-box_SF"/>
    <property type="match status" value="1"/>
</dbReference>
<organism evidence="3 4">
    <name type="scientific">Cylindrodendrum hubeiense</name>
    <dbReference type="NCBI Taxonomy" id="595255"/>
    <lineage>
        <taxon>Eukaryota</taxon>
        <taxon>Fungi</taxon>
        <taxon>Dikarya</taxon>
        <taxon>Ascomycota</taxon>
        <taxon>Pezizomycotina</taxon>
        <taxon>Sordariomycetes</taxon>
        <taxon>Hypocreomycetidae</taxon>
        <taxon>Hypocreales</taxon>
        <taxon>Nectriaceae</taxon>
        <taxon>Cylindrodendrum</taxon>
    </lineage>
</organism>